<evidence type="ECO:0000259" key="3">
    <source>
        <dbReference type="Pfam" id="PF12081"/>
    </source>
</evidence>
<organism evidence="6 7">
    <name type="scientific">Avrilella dinanensis</name>
    <dbReference type="NCBI Taxonomy" id="2008672"/>
    <lineage>
        <taxon>Bacteria</taxon>
        <taxon>Pseudomonadati</taxon>
        <taxon>Bacteroidota</taxon>
        <taxon>Flavobacteriia</taxon>
        <taxon>Flavobacteriales</taxon>
        <taxon>Flavobacteriaceae</taxon>
        <taxon>Avrilella</taxon>
    </lineage>
</organism>
<dbReference type="InterPro" id="IPR022720">
    <property type="entry name" value="Motility-assoc_prot_GldM_N"/>
</dbReference>
<gene>
    <name evidence="6" type="ORF">CDL10_06815</name>
</gene>
<name>A0A2M9R6C7_9FLAO</name>
<feature type="domain" description="Gliding motility-associated protein GldM first immunoglobulin-like" evidence="4">
    <location>
        <begin position="230"/>
        <end position="332"/>
    </location>
</feature>
<dbReference type="Proteomes" id="UP000231960">
    <property type="component" value="Unassembled WGS sequence"/>
</dbReference>
<evidence type="ECO:0000313" key="6">
    <source>
        <dbReference type="EMBL" id="PJR04273.1"/>
    </source>
</evidence>
<dbReference type="InterPro" id="IPR019859">
    <property type="entry name" value="Motility-assoc_prot_GldM"/>
</dbReference>
<proteinExistence type="predicted"/>
<keyword evidence="1" id="KW-0812">Transmembrane</keyword>
<dbReference type="Pfam" id="PF21602">
    <property type="entry name" value="GldM_3rd"/>
    <property type="match status" value="1"/>
</dbReference>
<protein>
    <recommendedName>
        <fullName evidence="8">Gliding motility protein GldM</fullName>
    </recommendedName>
</protein>
<accession>A0A2M9R6C7</accession>
<evidence type="ECO:0008006" key="8">
    <source>
        <dbReference type="Google" id="ProtNLM"/>
    </source>
</evidence>
<reference evidence="6 7" key="1">
    <citation type="submission" date="2017-06" db="EMBL/GenBank/DDBJ databases">
        <title>Description of Avrilella dinanensis gen. nov. sp. nov.</title>
        <authorList>
            <person name="Leyer C."/>
            <person name="Sassi M."/>
            <person name="Minet J."/>
            <person name="Kayal S."/>
            <person name="Cattoir V."/>
        </authorList>
    </citation>
    <scope>NUCLEOTIDE SEQUENCE [LARGE SCALE GENOMIC DNA]</scope>
    <source>
        <strain evidence="6 7">UR159</strain>
    </source>
</reference>
<keyword evidence="7" id="KW-1185">Reference proteome</keyword>
<feature type="domain" description="Gliding motility-associated protein GldM N-terminal" evidence="3">
    <location>
        <begin position="32"/>
        <end position="226"/>
    </location>
</feature>
<dbReference type="NCBIfam" id="TIGR03517">
    <property type="entry name" value="GldM_gliding"/>
    <property type="match status" value="1"/>
</dbReference>
<dbReference type="InterPro" id="IPR048405">
    <property type="entry name" value="GldM_Ig-like-1"/>
</dbReference>
<feature type="domain" description="Gliding motility-associated protein GldM C-terminal" evidence="2">
    <location>
        <begin position="421"/>
        <end position="518"/>
    </location>
</feature>
<keyword evidence="1" id="KW-0472">Membrane</keyword>
<sequence length="526" mass="58412">MAGGKLTARQKMINLMYLVFIAMMALNMSREALTAFAMMDAKFVESNKDAQDQNKFLLEQLDQRAGDEPVRYGEPYEKAKQISALSNEFYTYLGELRQSVIEPFEKNKDENGNLPYEQMDKAEVIDYGWFVKDKYSEKGEEIVAKINGFRNSFNEILGIDATFDFLKRKLDDRFNTDNVIDADGNDRQYLDYHYKGLPSVSAMAKLSAMQNDIRQVEQEAYNLFLGNSLKEAASFSNYRAMVFTDKSVYFEGEPITGSVALARFDDRTVPTKVVVNGQEIDLKDAKSFKDGQVQINTRAGRIGEHKFVGQFTFLEDGKVIPVDIQSSNYVVVPRPNSATIAADRMNVVYMGLDNPISASFAGVPSDKVTVTTSSGSLRKTGDGKYILTPSATREVVITAKATLPDGTSTSDQQTFRVKPVPRPFGTIRGTEAAQGPINNLKISTIGAKFDDFEFDVSLQVTEYTIIFPRGLGSEVVKGSTSLSESAKRKADQLKSGDIVRITGIKTRISGVDMRTKDAADATYTIQ</sequence>
<feature type="transmembrane region" description="Helical" evidence="1">
    <location>
        <begin position="12"/>
        <end position="29"/>
    </location>
</feature>
<dbReference type="EMBL" id="NIPO01000001">
    <property type="protein sequence ID" value="PJR04273.1"/>
    <property type="molecule type" value="Genomic_DNA"/>
</dbReference>
<feature type="domain" description="Gliding motility-associated protein GldM second immunoglobulin-like" evidence="5">
    <location>
        <begin position="337"/>
        <end position="418"/>
    </location>
</feature>
<dbReference type="Pfam" id="PF12081">
    <property type="entry name" value="GldM_1st"/>
    <property type="match status" value="1"/>
</dbReference>
<evidence type="ECO:0000259" key="2">
    <source>
        <dbReference type="Pfam" id="PF12080"/>
    </source>
</evidence>
<evidence type="ECO:0000313" key="7">
    <source>
        <dbReference type="Proteomes" id="UP000231960"/>
    </source>
</evidence>
<evidence type="ECO:0000256" key="1">
    <source>
        <dbReference type="SAM" id="Phobius"/>
    </source>
</evidence>
<keyword evidence="1" id="KW-1133">Transmembrane helix</keyword>
<dbReference type="InterPro" id="IPR048406">
    <property type="entry name" value="GldM_Ig-like-2"/>
</dbReference>
<dbReference type="InterPro" id="IPR022719">
    <property type="entry name" value="Motility-assoc_prot_GldM_C"/>
</dbReference>
<dbReference type="AlphaFoldDB" id="A0A2M9R6C7"/>
<dbReference type="RefSeq" id="WP_100677834.1">
    <property type="nucleotide sequence ID" value="NZ_NIPO01000001.1"/>
</dbReference>
<comment type="caution">
    <text evidence="6">The sequence shown here is derived from an EMBL/GenBank/DDBJ whole genome shotgun (WGS) entry which is preliminary data.</text>
</comment>
<dbReference type="Pfam" id="PF12080">
    <property type="entry name" value="GldM_4th"/>
    <property type="match status" value="1"/>
</dbReference>
<evidence type="ECO:0000259" key="5">
    <source>
        <dbReference type="Pfam" id="PF21602"/>
    </source>
</evidence>
<dbReference type="OrthoDB" id="1490890at2"/>
<evidence type="ECO:0000259" key="4">
    <source>
        <dbReference type="Pfam" id="PF21601"/>
    </source>
</evidence>
<dbReference type="Pfam" id="PF21601">
    <property type="entry name" value="GldM_2nd"/>
    <property type="match status" value="1"/>
</dbReference>